<proteinExistence type="predicted"/>
<accession>A0A8A1LTL1</accession>
<protein>
    <submittedName>
        <fullName evidence="2">Uncharacterized protein</fullName>
    </submittedName>
</protein>
<dbReference type="Proteomes" id="UP000663419">
    <property type="component" value="Chromosome 6"/>
</dbReference>
<sequence length="67" mass="8127">MRDTGRSTAHKAGQQMTQSYEVDRHNKPHRLRVIYLCIRRCFPRFPTLKCSKRTRGWLNKTFWALYL</sequence>
<reference evidence="2" key="1">
    <citation type="submission" date="2021-01" db="EMBL/GenBank/DDBJ databases">
        <title>Chromosome-level genome assembly of a human fungal pathogen reveals clustering of transcriptionally co-regulated genes.</title>
        <authorList>
            <person name="Voorhies M."/>
            <person name="Cohen S."/>
            <person name="Shea T.P."/>
            <person name="Petrus S."/>
            <person name="Munoz J.F."/>
            <person name="Poplawski S."/>
            <person name="Goldman W.E."/>
            <person name="Michael T."/>
            <person name="Cuomo C.A."/>
            <person name="Sil A."/>
            <person name="Beyhan S."/>
        </authorList>
    </citation>
    <scope>NUCLEOTIDE SEQUENCE</scope>
    <source>
        <strain evidence="2">H88</strain>
    </source>
</reference>
<feature type="region of interest" description="Disordered" evidence="1">
    <location>
        <begin position="1"/>
        <end position="24"/>
    </location>
</feature>
<gene>
    <name evidence="2" type="ORF">I7I53_11618</name>
</gene>
<evidence type="ECO:0000313" key="2">
    <source>
        <dbReference type="EMBL" id="QSS57436.1"/>
    </source>
</evidence>
<dbReference type="EMBL" id="CP069107">
    <property type="protein sequence ID" value="QSS57436.1"/>
    <property type="molecule type" value="Genomic_DNA"/>
</dbReference>
<organism evidence="2 3">
    <name type="scientific">Ajellomyces capsulatus (strain H88)</name>
    <name type="common">Darling's disease fungus</name>
    <name type="synonym">Histoplasma capsulatum</name>
    <dbReference type="NCBI Taxonomy" id="544711"/>
    <lineage>
        <taxon>Eukaryota</taxon>
        <taxon>Fungi</taxon>
        <taxon>Dikarya</taxon>
        <taxon>Ascomycota</taxon>
        <taxon>Pezizomycotina</taxon>
        <taxon>Eurotiomycetes</taxon>
        <taxon>Eurotiomycetidae</taxon>
        <taxon>Onygenales</taxon>
        <taxon>Ajellomycetaceae</taxon>
        <taxon>Histoplasma</taxon>
    </lineage>
</organism>
<evidence type="ECO:0000256" key="1">
    <source>
        <dbReference type="SAM" id="MobiDB-lite"/>
    </source>
</evidence>
<evidence type="ECO:0000313" key="3">
    <source>
        <dbReference type="Proteomes" id="UP000663419"/>
    </source>
</evidence>
<name>A0A8A1LTL1_AJEC8</name>
<dbReference type="AlphaFoldDB" id="A0A8A1LTL1"/>
<dbReference type="VEuPathDB" id="FungiDB:I7I53_11618"/>